<comment type="caution">
    <text evidence="5">The sequence shown here is derived from an EMBL/GenBank/DDBJ whole genome shotgun (WGS) entry which is preliminary data.</text>
</comment>
<dbReference type="GO" id="GO:0005829">
    <property type="term" value="C:cytosol"/>
    <property type="evidence" value="ECO:0007669"/>
    <property type="project" value="TreeGrafter"/>
</dbReference>
<keyword evidence="6" id="KW-1185">Reference proteome</keyword>
<dbReference type="InterPro" id="IPR036524">
    <property type="entry name" value="Frataxin/CyaY_sf"/>
</dbReference>
<dbReference type="PANTHER" id="PTHR16821">
    <property type="entry name" value="FRATAXIN"/>
    <property type="match status" value="1"/>
</dbReference>
<dbReference type="PANTHER" id="PTHR16821:SF2">
    <property type="entry name" value="FRATAXIN, MITOCHONDRIAL"/>
    <property type="match status" value="1"/>
</dbReference>
<dbReference type="SUPFAM" id="SSF55387">
    <property type="entry name" value="Frataxin/Nqo15-like"/>
    <property type="match status" value="1"/>
</dbReference>
<dbReference type="GO" id="GO:0008198">
    <property type="term" value="F:ferrous iron binding"/>
    <property type="evidence" value="ECO:0007669"/>
    <property type="project" value="TreeGrafter"/>
</dbReference>
<evidence type="ECO:0000313" key="5">
    <source>
        <dbReference type="EMBL" id="RDE19154.1"/>
    </source>
</evidence>
<name>A0A369WEP9_9GAMM</name>
<evidence type="ECO:0000256" key="1">
    <source>
        <dbReference type="ARBA" id="ARBA00008183"/>
    </source>
</evidence>
<evidence type="ECO:0000313" key="6">
    <source>
        <dbReference type="Proteomes" id="UP000253769"/>
    </source>
</evidence>
<comment type="function">
    <text evidence="4">Involved in iron-sulfur (Fe-S) cluster assembly. May act as a regulator of Fe-S biogenesis.</text>
</comment>
<evidence type="ECO:0000256" key="3">
    <source>
        <dbReference type="ARBA" id="ARBA00023004"/>
    </source>
</evidence>
<sequence>MTESEFNQLVDDRLLAIEEALDEAETDIDYENSGGVLTVTCENGQKVIFTRQAPVRQLWIAVPFGGFHFDYDAEADGEWVCDADAKPLARFLAETFDQLAGESFDFS</sequence>
<dbReference type="OrthoDB" id="285675at2"/>
<dbReference type="SMART" id="SM01219">
    <property type="entry name" value="Frataxin_Cyay"/>
    <property type="match status" value="1"/>
</dbReference>
<dbReference type="PROSITE" id="PS50810">
    <property type="entry name" value="FRATAXIN_2"/>
    <property type="match status" value="1"/>
</dbReference>
<organism evidence="5 6">
    <name type="scientific">Motiliproteus coralliicola</name>
    <dbReference type="NCBI Taxonomy" id="2283196"/>
    <lineage>
        <taxon>Bacteria</taxon>
        <taxon>Pseudomonadati</taxon>
        <taxon>Pseudomonadota</taxon>
        <taxon>Gammaproteobacteria</taxon>
        <taxon>Oceanospirillales</taxon>
        <taxon>Oceanospirillaceae</taxon>
        <taxon>Motiliproteus</taxon>
    </lineage>
</organism>
<dbReference type="HAMAP" id="MF_00142">
    <property type="entry name" value="CyaY"/>
    <property type="match status" value="1"/>
</dbReference>
<dbReference type="Pfam" id="PF01491">
    <property type="entry name" value="Frataxin_Cyay"/>
    <property type="match status" value="1"/>
</dbReference>
<dbReference type="AlphaFoldDB" id="A0A369WEP9"/>
<dbReference type="Proteomes" id="UP000253769">
    <property type="component" value="Unassembled WGS sequence"/>
</dbReference>
<proteinExistence type="inferred from homology"/>
<dbReference type="NCBIfam" id="TIGR03421">
    <property type="entry name" value="FeS_CyaY"/>
    <property type="match status" value="1"/>
</dbReference>
<reference evidence="5 6" key="1">
    <citation type="submission" date="2018-07" db="EMBL/GenBank/DDBJ databases">
        <title>Motiliproteus coralliicola sp. nov., a bacterium isolated from Coral.</title>
        <authorList>
            <person name="Wang G."/>
        </authorList>
    </citation>
    <scope>NUCLEOTIDE SEQUENCE [LARGE SCALE GENOMIC DNA]</scope>
    <source>
        <strain evidence="5 6">C34</strain>
    </source>
</reference>
<keyword evidence="2 4" id="KW-0479">Metal-binding</keyword>
<dbReference type="GO" id="GO:0008199">
    <property type="term" value="F:ferric iron binding"/>
    <property type="evidence" value="ECO:0007669"/>
    <property type="project" value="InterPro"/>
</dbReference>
<dbReference type="EMBL" id="QQOH01000004">
    <property type="protein sequence ID" value="RDE19154.1"/>
    <property type="molecule type" value="Genomic_DNA"/>
</dbReference>
<dbReference type="InterPro" id="IPR047584">
    <property type="entry name" value="CyaY"/>
</dbReference>
<dbReference type="GO" id="GO:0016226">
    <property type="term" value="P:iron-sulfur cluster assembly"/>
    <property type="evidence" value="ECO:0007669"/>
    <property type="project" value="UniProtKB-UniRule"/>
</dbReference>
<dbReference type="Gene3D" id="3.30.920.10">
    <property type="entry name" value="Frataxin/CyaY"/>
    <property type="match status" value="1"/>
</dbReference>
<comment type="similarity">
    <text evidence="1 4">Belongs to the frataxin family.</text>
</comment>
<evidence type="ECO:0000256" key="2">
    <source>
        <dbReference type="ARBA" id="ARBA00022723"/>
    </source>
</evidence>
<accession>A0A369WEP9</accession>
<dbReference type="InterPro" id="IPR002908">
    <property type="entry name" value="Frataxin/CyaY"/>
</dbReference>
<protein>
    <recommendedName>
        <fullName evidence="4">Iron-sulfur cluster assembly protein CyaY</fullName>
    </recommendedName>
</protein>
<gene>
    <name evidence="4" type="primary">cyaY</name>
    <name evidence="5" type="ORF">DV711_13940</name>
</gene>
<keyword evidence="3 4" id="KW-0408">Iron</keyword>
<evidence type="ECO:0000256" key="4">
    <source>
        <dbReference type="HAMAP-Rule" id="MF_00142"/>
    </source>
</evidence>